<dbReference type="PANTHER" id="PTHR43611:SF3">
    <property type="entry name" value="FLAVIN MONONUCLEOTIDE HYDROLASE 1, CHLOROPLATIC"/>
    <property type="match status" value="1"/>
</dbReference>
<dbReference type="Gene3D" id="3.40.50.1000">
    <property type="entry name" value="HAD superfamily/HAD-like"/>
    <property type="match status" value="1"/>
</dbReference>
<dbReference type="EMBL" id="OKRB01000141">
    <property type="protein sequence ID" value="SPE30638.1"/>
    <property type="molecule type" value="Genomic_DNA"/>
</dbReference>
<evidence type="ECO:0000313" key="2">
    <source>
        <dbReference type="Proteomes" id="UP000239735"/>
    </source>
</evidence>
<dbReference type="GO" id="GO:0016787">
    <property type="term" value="F:hydrolase activity"/>
    <property type="evidence" value="ECO:0007669"/>
    <property type="project" value="UniProtKB-KW"/>
</dbReference>
<dbReference type="AlphaFoldDB" id="A0A2N9M599"/>
<dbReference type="InterPro" id="IPR006439">
    <property type="entry name" value="HAD-SF_hydro_IA"/>
</dbReference>
<name>A0A2N9M599_9BACT</name>
<organism evidence="1 2">
    <name type="scientific">Candidatus Sulfuritelmatomonas gaucii</name>
    <dbReference type="NCBI Taxonomy" id="2043161"/>
    <lineage>
        <taxon>Bacteria</taxon>
        <taxon>Pseudomonadati</taxon>
        <taxon>Acidobacteriota</taxon>
        <taxon>Terriglobia</taxon>
        <taxon>Terriglobales</taxon>
        <taxon>Acidobacteriaceae</taxon>
        <taxon>Candidatus Sulfuritelmatomonas</taxon>
    </lineage>
</organism>
<dbReference type="NCBIfam" id="TIGR01509">
    <property type="entry name" value="HAD-SF-IA-v3"/>
    <property type="match status" value="1"/>
</dbReference>
<reference evidence="2" key="1">
    <citation type="submission" date="2018-02" db="EMBL/GenBank/DDBJ databases">
        <authorList>
            <person name="Hausmann B."/>
        </authorList>
    </citation>
    <scope>NUCLEOTIDE SEQUENCE [LARGE SCALE GENOMIC DNA]</scope>
    <source>
        <strain evidence="2">Peat soil MAG SbA5</strain>
    </source>
</reference>
<dbReference type="Pfam" id="PF00702">
    <property type="entry name" value="Hydrolase"/>
    <property type="match status" value="1"/>
</dbReference>
<dbReference type="SUPFAM" id="SSF56784">
    <property type="entry name" value="HAD-like"/>
    <property type="match status" value="1"/>
</dbReference>
<evidence type="ECO:0000313" key="1">
    <source>
        <dbReference type="EMBL" id="SPE30638.1"/>
    </source>
</evidence>
<accession>A0A2N9M599</accession>
<dbReference type="PANTHER" id="PTHR43611">
    <property type="entry name" value="ALPHA-D-GLUCOSE 1-PHOSPHATE PHOSPHATASE"/>
    <property type="match status" value="1"/>
</dbReference>
<protein>
    <submittedName>
        <fullName evidence="1">HAD-superfamily hydrolase, subfamily IA, variant 3</fullName>
    </submittedName>
</protein>
<dbReference type="Gene3D" id="1.10.150.240">
    <property type="entry name" value="Putative phosphatase, domain 2"/>
    <property type="match status" value="1"/>
</dbReference>
<dbReference type="OrthoDB" id="9131041at2"/>
<dbReference type="Proteomes" id="UP000239735">
    <property type="component" value="Unassembled WGS sequence"/>
</dbReference>
<dbReference type="SFLD" id="SFLDG01129">
    <property type="entry name" value="C1.5:_HAD__Beta-PGM__Phosphata"/>
    <property type="match status" value="1"/>
</dbReference>
<dbReference type="InterPro" id="IPR023198">
    <property type="entry name" value="PGP-like_dom2"/>
</dbReference>
<dbReference type="InterPro" id="IPR036412">
    <property type="entry name" value="HAD-like_sf"/>
</dbReference>
<dbReference type="InterPro" id="IPR023214">
    <property type="entry name" value="HAD_sf"/>
</dbReference>
<dbReference type="SFLD" id="SFLDS00003">
    <property type="entry name" value="Haloacid_Dehalogenase"/>
    <property type="match status" value="1"/>
</dbReference>
<gene>
    <name evidence="1" type="ORF">SBA5_80017</name>
</gene>
<dbReference type="CDD" id="cd02603">
    <property type="entry name" value="HAD_sEH-N_like"/>
    <property type="match status" value="1"/>
</dbReference>
<proteinExistence type="predicted"/>
<keyword evidence="1" id="KW-0378">Hydrolase</keyword>
<sequence>MRGKETPMSPFDVILFDVGGVLLTNGWDHAERAAAVERFQLDAQELETRHAEVAGAWERGEIDRDQYLDVVVFYEPRSFSRDEFFDFILAQSHVLPDSALPILAVLSEANHTMLGALNNEARETNEFRFGKFELRRYFKVALSSCYLGLRKPEPAIYRRALDILGSRPHRTLFIDDREENVVGAKAEGIKAIRFTGADALKKELQQLRVL</sequence>